<sequence length="471" mass="50822">MGLDPGIRQQMSKDRYGTAAKARFEALIAKDPRRALEVFGVGAAASGSEATGDSAQTEGSSLPGSPDMAAGKGDRVGTPTPDERIAQAFRDDLPQEEQDALSLKAKLAKFTQDIETRVALARAEAEAPDEIARTGTYSGSMPGRDAYRAIYGLDEGDRRLKALERRADVGKQVFDMGTMPNQAIHAALRDADAGPNASQEDQALHEATAVAAKLVLERRRADPGGYVSELSPEIAAGWKAVLGNGPSDPAAFDQDTYDKTLALSVARQKALGIDDENLQPVPLSILLRLAEDRDSGSMDVMDSYAKASALFVRTKDPVVRAALVRELDDTGLGGILPGGKPGLSAGEVFREDAKALGKVAANAGIAVANVNDWFAYGMSGGTISPPDYKHAYYEPSNNVEKLMMRQGLTHWVGRYRCPGLVEPLKAQYRGRLNRLVLERPVEQKAQSESPLQVRRERMLRSPRQLPARSRR</sequence>
<dbReference type="Proteomes" id="UP000093737">
    <property type="component" value="Unassembled WGS sequence"/>
</dbReference>
<dbReference type="AlphaFoldDB" id="A0AA91J3U7"/>
<feature type="compositionally biased region" description="Polar residues" evidence="1">
    <location>
        <begin position="48"/>
        <end position="63"/>
    </location>
</feature>
<dbReference type="EMBL" id="LYTK01000010">
    <property type="protein sequence ID" value="OBQ66947.1"/>
    <property type="molecule type" value="Genomic_DNA"/>
</dbReference>
<organism evidence="2 3">
    <name type="scientific">Rhizobium loti</name>
    <name type="common">Mesorhizobium loti</name>
    <dbReference type="NCBI Taxonomy" id="381"/>
    <lineage>
        <taxon>Bacteria</taxon>
        <taxon>Pseudomonadati</taxon>
        <taxon>Pseudomonadota</taxon>
        <taxon>Alphaproteobacteria</taxon>
        <taxon>Hyphomicrobiales</taxon>
        <taxon>Phyllobacteriaceae</taxon>
        <taxon>Mesorhizobium</taxon>
    </lineage>
</organism>
<proteinExistence type="predicted"/>
<protein>
    <submittedName>
        <fullName evidence="2">Uncharacterized protein</fullName>
    </submittedName>
</protein>
<reference evidence="2 3" key="1">
    <citation type="submission" date="2016-05" db="EMBL/GenBank/DDBJ databases">
        <authorList>
            <person name="Ramsay J.P."/>
        </authorList>
    </citation>
    <scope>NUCLEOTIDE SEQUENCE [LARGE SCALE GENOMIC DNA]</scope>
    <source>
        <strain evidence="2 3">NZP2042</strain>
    </source>
</reference>
<evidence type="ECO:0000313" key="3">
    <source>
        <dbReference type="Proteomes" id="UP000093737"/>
    </source>
</evidence>
<evidence type="ECO:0000313" key="2">
    <source>
        <dbReference type="EMBL" id="OBQ66947.1"/>
    </source>
</evidence>
<evidence type="ECO:0000256" key="1">
    <source>
        <dbReference type="SAM" id="MobiDB-lite"/>
    </source>
</evidence>
<feature type="region of interest" description="Disordered" evidence="1">
    <location>
        <begin position="44"/>
        <end position="81"/>
    </location>
</feature>
<feature type="region of interest" description="Disordered" evidence="1">
    <location>
        <begin position="441"/>
        <end position="471"/>
    </location>
</feature>
<name>A0AA91J3U7_RHILI</name>
<gene>
    <name evidence="2" type="ORF">A8145_31690</name>
</gene>
<comment type="caution">
    <text evidence="2">The sequence shown here is derived from an EMBL/GenBank/DDBJ whole genome shotgun (WGS) entry which is preliminary data.</text>
</comment>
<accession>A0AA91J3U7</accession>